<dbReference type="Pfam" id="PF13517">
    <property type="entry name" value="FG-GAP_3"/>
    <property type="match status" value="2"/>
</dbReference>
<dbReference type="EMBL" id="CP036526">
    <property type="protein sequence ID" value="QDT10304.1"/>
    <property type="molecule type" value="Genomic_DNA"/>
</dbReference>
<dbReference type="SUPFAM" id="SSF48452">
    <property type="entry name" value="TPR-like"/>
    <property type="match status" value="2"/>
</dbReference>
<name>A0A517NT58_9BACT</name>
<sequence length="1033" mass="113332">MPYQSPATVTSWKKSNLRQSVRKSVFRLSDLHASNVIPLFLSALLFGCGDSESRPAKTIQPNQAAQDSSAKTTPVPLEFAAKDEASDASQALAAAAELLAKGELESAFELMSQQLIRFPDDVASILLTSRIERARGNQQTAIELAESIPIKSAASVDATNVLVQLYLEANEPKLAIQRINRALNQGAMPGAQAVLWRQQLWALLNRLGRRQEASAHADVLCRAGYINRQLLISLLRRNDSFPIVLNSDSPSKHFYPGLGHARWSFSQGKYEQALEYLKEQKADFESSAARALYGRLLAETQANDEIPSWHDGCDEETRKFSDYWAAMGIFLFDQQELSASAFALCQAVSIDPTDDDLCHRLARVLAALDRRDDSLHMREHGILDAKLKNRLKQLSLNQPQPELTDDLPEMLLTLGRPFESIGWSLVDLPPGNDAKRQSLQQQREFLRSKVEAINMASEVAMTQIDRDDFSMDGAAEFLASSISQSQKVPPNAGLDRSSPSMIEPKLDDVAQERGLVFQWYHAKEIDLASIPLHEMLGGGICVCDFDRDGFPDVYFGQGSGDPPSGRSTRSNQLFRNRNGHFADVTVAAVAQDDSYSSGIAAGDVNQDGFPDLYLGALGGNRLLINNGDGTFRDSSDSLGEPSGQFTSSVAIADLTGNGLPDLFEGVYVEMDDAFRLPDRAADGKEVAPSPNEFYAEVDRWYANQGEEKFQARSIDRERIEPGTSLGIVITDIDADGSNDVLVSNDARPNHLLSGFGTPPIRNGAGPLGLAFGFRGFSNSCMGIASGDFNRDGRLDFHITNFQDEPNNYFLQSDAGVYGDFATRYGLGDLSESYLGFGIKAVDFNRDGWLDFFTTNGHVFDERFRGKEFQMPPQIFLNHANQFVAVSASDPERYCAKKVVGRSVAKIDFDRDLDVDLIVGHLDVPAALLDNSTTAQGNAVQLAFVGTDCERDAIGTRVVVTARGESFTDWVTAGNGFLCSDDPVIDLGIGSAAKVDSIEVYWAGGYSQTFRDIAANERYLVVEGQDEVWLDRTP</sequence>
<dbReference type="SUPFAM" id="SSF69318">
    <property type="entry name" value="Integrin alpha N-terminal domain"/>
    <property type="match status" value="1"/>
</dbReference>
<dbReference type="PANTHER" id="PTHR16026">
    <property type="entry name" value="CARTILAGE ACIDIC PROTEIN 1"/>
    <property type="match status" value="1"/>
</dbReference>
<reference evidence="3 4" key="1">
    <citation type="submission" date="2019-02" db="EMBL/GenBank/DDBJ databases">
        <title>Deep-cultivation of Planctomycetes and their phenomic and genomic characterization uncovers novel biology.</title>
        <authorList>
            <person name="Wiegand S."/>
            <person name="Jogler M."/>
            <person name="Boedeker C."/>
            <person name="Pinto D."/>
            <person name="Vollmers J."/>
            <person name="Rivas-Marin E."/>
            <person name="Kohn T."/>
            <person name="Peeters S.H."/>
            <person name="Heuer A."/>
            <person name="Rast P."/>
            <person name="Oberbeckmann S."/>
            <person name="Bunk B."/>
            <person name="Jeske O."/>
            <person name="Meyerdierks A."/>
            <person name="Storesund J.E."/>
            <person name="Kallscheuer N."/>
            <person name="Luecker S."/>
            <person name="Lage O.M."/>
            <person name="Pohl T."/>
            <person name="Merkel B.J."/>
            <person name="Hornburger P."/>
            <person name="Mueller R.-W."/>
            <person name="Bruemmer F."/>
            <person name="Labrenz M."/>
            <person name="Spormann A.M."/>
            <person name="Op den Camp H."/>
            <person name="Overmann J."/>
            <person name="Amann R."/>
            <person name="Jetten M.S.M."/>
            <person name="Mascher T."/>
            <person name="Medema M.H."/>
            <person name="Devos D.P."/>
            <person name="Kaster A.-K."/>
            <person name="Ovreas L."/>
            <person name="Rohde M."/>
            <person name="Galperin M.Y."/>
            <person name="Jogler C."/>
        </authorList>
    </citation>
    <scope>NUCLEOTIDE SEQUENCE [LARGE SCALE GENOMIC DNA]</scope>
    <source>
        <strain evidence="3 4">K23_9</strain>
    </source>
</reference>
<dbReference type="Gene3D" id="2.130.10.130">
    <property type="entry name" value="Integrin alpha, N-terminal"/>
    <property type="match status" value="2"/>
</dbReference>
<dbReference type="AlphaFoldDB" id="A0A517NT58"/>
<organism evidence="3 4">
    <name type="scientific">Stieleria marina</name>
    <dbReference type="NCBI Taxonomy" id="1930275"/>
    <lineage>
        <taxon>Bacteria</taxon>
        <taxon>Pseudomonadati</taxon>
        <taxon>Planctomycetota</taxon>
        <taxon>Planctomycetia</taxon>
        <taxon>Pirellulales</taxon>
        <taxon>Pirellulaceae</taxon>
        <taxon>Stieleria</taxon>
    </lineage>
</organism>
<keyword evidence="1" id="KW-0732">Signal</keyword>
<dbReference type="Proteomes" id="UP000319817">
    <property type="component" value="Chromosome"/>
</dbReference>
<protein>
    <submittedName>
        <fullName evidence="3">ASPIC and UnbV</fullName>
    </submittedName>
</protein>
<keyword evidence="4" id="KW-1185">Reference proteome</keyword>
<dbReference type="InterPro" id="IPR028994">
    <property type="entry name" value="Integrin_alpha_N"/>
</dbReference>
<dbReference type="InterPro" id="IPR011990">
    <property type="entry name" value="TPR-like_helical_dom_sf"/>
</dbReference>
<dbReference type="Gene3D" id="1.25.40.10">
    <property type="entry name" value="Tetratricopeptide repeat domain"/>
    <property type="match status" value="2"/>
</dbReference>
<evidence type="ECO:0000313" key="3">
    <source>
        <dbReference type="EMBL" id="QDT10304.1"/>
    </source>
</evidence>
<feature type="domain" description="ASPIC/UnbV" evidence="2">
    <location>
        <begin position="952"/>
        <end position="1018"/>
    </location>
</feature>
<evidence type="ECO:0000313" key="4">
    <source>
        <dbReference type="Proteomes" id="UP000319817"/>
    </source>
</evidence>
<gene>
    <name evidence="3" type="ORF">K239x_22600</name>
</gene>
<evidence type="ECO:0000259" key="2">
    <source>
        <dbReference type="Pfam" id="PF07593"/>
    </source>
</evidence>
<dbReference type="InterPro" id="IPR027039">
    <property type="entry name" value="Crtac1"/>
</dbReference>
<dbReference type="InterPro" id="IPR011519">
    <property type="entry name" value="UnbV_ASPIC"/>
</dbReference>
<dbReference type="RefSeq" id="WP_419189920.1">
    <property type="nucleotide sequence ID" value="NZ_CP036526.1"/>
</dbReference>
<dbReference type="InterPro" id="IPR013517">
    <property type="entry name" value="FG-GAP"/>
</dbReference>
<evidence type="ECO:0000256" key="1">
    <source>
        <dbReference type="ARBA" id="ARBA00022729"/>
    </source>
</evidence>
<dbReference type="Pfam" id="PF07593">
    <property type="entry name" value="UnbV_ASPIC"/>
    <property type="match status" value="1"/>
</dbReference>
<accession>A0A517NT58</accession>
<proteinExistence type="predicted"/>
<dbReference type="PANTHER" id="PTHR16026:SF0">
    <property type="entry name" value="CARTILAGE ACIDIC PROTEIN 1"/>
    <property type="match status" value="1"/>
</dbReference>